<dbReference type="EMBL" id="CP003190">
    <property type="protein sequence ID" value="AGL84997.1"/>
    <property type="molecule type" value="Genomic_DNA"/>
</dbReference>
<evidence type="ECO:0000313" key="1">
    <source>
        <dbReference type="EMBL" id="AGL84997.1"/>
    </source>
</evidence>
<organism evidence="1 2">
    <name type="scientific">Pseudomonas protegens (strain DSM 19095 / LMG 27888 / CFBP 6595 / CHA0)</name>
    <dbReference type="NCBI Taxonomy" id="1124983"/>
    <lineage>
        <taxon>Bacteria</taxon>
        <taxon>Pseudomonadati</taxon>
        <taxon>Pseudomonadota</taxon>
        <taxon>Gammaproteobacteria</taxon>
        <taxon>Pseudomonadales</taxon>
        <taxon>Pseudomonadaceae</taxon>
        <taxon>Pseudomonas</taxon>
    </lineage>
</organism>
<accession>A0A2C9EMX3</accession>
<name>A0A2C9EMX3_PSEPH</name>
<sequence>MDLISPEAADLLELQRLQGAWEQIAMEDSGVLNPPDEHSAPGALTFIEGQDFRVVTPAGELLLAGTFTLDSSTHPKSITWTDSMGADAGQALPASYQLSDDEFVFIAADAGQPRPSHFRTGPGQTLRRFVRARQA</sequence>
<evidence type="ECO:0008006" key="3">
    <source>
        <dbReference type="Google" id="ProtNLM"/>
    </source>
</evidence>
<evidence type="ECO:0000313" key="2">
    <source>
        <dbReference type="Proteomes" id="UP000013940"/>
    </source>
</evidence>
<reference evidence="2" key="1">
    <citation type="journal article" date="2014" name="Genome Announc.">
        <title>Full-genome sequence of the plant growth-promoting bacterium Pseudomonas protegens CHA0.</title>
        <authorList>
            <person name="Jousset A."/>
            <person name="Schuldes J."/>
            <person name="Keel C."/>
            <person name="Maurhofer M."/>
            <person name="Daniel R."/>
            <person name="Scheu S."/>
            <person name="Thuermer A."/>
        </authorList>
    </citation>
    <scope>NUCLEOTIDE SEQUENCE [LARGE SCALE GENOMIC DNA]</scope>
    <source>
        <strain evidence="2">DSM 19095 / LMG 27888 / CFBP 6595 / CHA0</strain>
    </source>
</reference>
<dbReference type="RefSeq" id="WP_015635749.1">
    <property type="nucleotide sequence ID" value="NC_021237.1"/>
</dbReference>
<gene>
    <name evidence="1" type="ORF">PFLCHA0_c32270</name>
</gene>
<dbReference type="KEGG" id="pprc:PFLCHA0_c32270"/>
<dbReference type="HOGENOM" id="CLU_1957660_0_0_6"/>
<protein>
    <recommendedName>
        <fullName evidence="3">TIGR03067 domain-containing protein</fullName>
    </recommendedName>
</protein>
<dbReference type="InterPro" id="IPR017504">
    <property type="entry name" value="CHP03067_Planctomycetes"/>
</dbReference>
<dbReference type="GeneID" id="57476217"/>
<dbReference type="NCBIfam" id="TIGR03067">
    <property type="entry name" value="Planc_TIGR03067"/>
    <property type="match status" value="1"/>
</dbReference>
<dbReference type="eggNOG" id="ENOG5031U7N">
    <property type="taxonomic scope" value="Bacteria"/>
</dbReference>
<dbReference type="AlphaFoldDB" id="A0A2C9EMX3"/>
<dbReference type="Proteomes" id="UP000013940">
    <property type="component" value="Chromosome"/>
</dbReference>
<proteinExistence type="predicted"/>